<sequence length="77" mass="7779">ACGLHHATSVTADKRTTATFIIKCPTTGGCGKISRVGDISHVKEYDTMKAAQAALAQDRSACSKCAAAKAQAAAGPS</sequence>
<dbReference type="AlphaFoldDB" id="A0A2J7ZIT3"/>
<dbReference type="Proteomes" id="UP000236333">
    <property type="component" value="Unassembled WGS sequence"/>
</dbReference>
<dbReference type="EMBL" id="PGGS01001642">
    <property type="protein sequence ID" value="PNH00174.1"/>
    <property type="molecule type" value="Genomic_DNA"/>
</dbReference>
<feature type="non-terminal residue" evidence="1">
    <location>
        <position position="1"/>
    </location>
</feature>
<name>A0A2J7ZIT3_9CHLO</name>
<gene>
    <name evidence="1" type="ORF">TSOC_014018</name>
</gene>
<organism evidence="1 2">
    <name type="scientific">Tetrabaena socialis</name>
    <dbReference type="NCBI Taxonomy" id="47790"/>
    <lineage>
        <taxon>Eukaryota</taxon>
        <taxon>Viridiplantae</taxon>
        <taxon>Chlorophyta</taxon>
        <taxon>core chlorophytes</taxon>
        <taxon>Chlorophyceae</taxon>
        <taxon>CS clade</taxon>
        <taxon>Chlamydomonadales</taxon>
        <taxon>Tetrabaenaceae</taxon>
        <taxon>Tetrabaena</taxon>
    </lineage>
</organism>
<protein>
    <submittedName>
        <fullName evidence="1">Uncharacterized protein</fullName>
    </submittedName>
</protein>
<accession>A0A2J7ZIT3</accession>
<reference evidence="1 2" key="1">
    <citation type="journal article" date="2017" name="Mol. Biol. Evol.">
        <title>The 4-celled Tetrabaena socialis nuclear genome reveals the essential components for genetic control of cell number at the origin of multicellularity in the volvocine lineage.</title>
        <authorList>
            <person name="Featherston J."/>
            <person name="Arakaki Y."/>
            <person name="Hanschen E.R."/>
            <person name="Ferris P.J."/>
            <person name="Michod R.E."/>
            <person name="Olson B.J.S.C."/>
            <person name="Nozaki H."/>
            <person name="Durand P.M."/>
        </authorList>
    </citation>
    <scope>NUCLEOTIDE SEQUENCE [LARGE SCALE GENOMIC DNA]</scope>
    <source>
        <strain evidence="1 2">NIES-571</strain>
    </source>
</reference>
<evidence type="ECO:0000313" key="2">
    <source>
        <dbReference type="Proteomes" id="UP000236333"/>
    </source>
</evidence>
<keyword evidence="2" id="KW-1185">Reference proteome</keyword>
<comment type="caution">
    <text evidence="1">The sequence shown here is derived from an EMBL/GenBank/DDBJ whole genome shotgun (WGS) entry which is preliminary data.</text>
</comment>
<proteinExistence type="predicted"/>
<evidence type="ECO:0000313" key="1">
    <source>
        <dbReference type="EMBL" id="PNH00174.1"/>
    </source>
</evidence>